<dbReference type="SUPFAM" id="SSF81665">
    <property type="entry name" value="Calcium ATPase, transmembrane domain M"/>
    <property type="match status" value="1"/>
</dbReference>
<protein>
    <recommendedName>
        <fullName evidence="4">Copper-exporting P-type ATPase</fullName>
        <ecNumber evidence="3">7.2.2.8</ecNumber>
    </recommendedName>
    <alternativeName>
        <fullName evidence="18">Copper-exporting P-type ATPase A</fullName>
    </alternativeName>
    <alternativeName>
        <fullName evidence="19">Cu(+)-exporting ATPase</fullName>
    </alternativeName>
</protein>
<comment type="subcellular location">
    <subcellularLocation>
        <location evidence="1">Cell membrane</location>
        <topology evidence="1">Multi-pass membrane protein</topology>
    </subcellularLocation>
</comment>
<evidence type="ECO:0000256" key="1">
    <source>
        <dbReference type="ARBA" id="ARBA00004651"/>
    </source>
</evidence>
<dbReference type="CDD" id="cd00371">
    <property type="entry name" value="HMA"/>
    <property type="match status" value="2"/>
</dbReference>
<gene>
    <name evidence="23" type="ORF">EDD63_10366</name>
</gene>
<dbReference type="FunFam" id="2.70.150.10:FF:000002">
    <property type="entry name" value="Copper-transporting ATPase 1, putative"/>
    <property type="match status" value="1"/>
</dbReference>
<dbReference type="SUPFAM" id="SSF55008">
    <property type="entry name" value="HMA, heavy metal-associated domain"/>
    <property type="match status" value="2"/>
</dbReference>
<evidence type="ECO:0000256" key="4">
    <source>
        <dbReference type="ARBA" id="ARBA00015102"/>
    </source>
</evidence>
<evidence type="ECO:0000259" key="22">
    <source>
        <dbReference type="PROSITE" id="PS50846"/>
    </source>
</evidence>
<dbReference type="GO" id="GO:0043682">
    <property type="term" value="F:P-type divalent copper transporter activity"/>
    <property type="evidence" value="ECO:0007669"/>
    <property type="project" value="TreeGrafter"/>
</dbReference>
<dbReference type="EMBL" id="SODD01000003">
    <property type="protein sequence ID" value="TDW25779.1"/>
    <property type="molecule type" value="Genomic_DNA"/>
</dbReference>
<dbReference type="PROSITE" id="PS01047">
    <property type="entry name" value="HMA_1"/>
    <property type="match status" value="2"/>
</dbReference>
<dbReference type="InterPro" id="IPR027256">
    <property type="entry name" value="P-typ_ATPase_IB"/>
</dbReference>
<feature type="transmembrane region" description="Helical" evidence="21">
    <location>
        <begin position="691"/>
        <end position="713"/>
    </location>
</feature>
<evidence type="ECO:0000256" key="18">
    <source>
        <dbReference type="ARBA" id="ARBA00029719"/>
    </source>
</evidence>
<comment type="caution">
    <text evidence="23">The sequence shown here is derived from an EMBL/GenBank/DDBJ whole genome shotgun (WGS) entry which is preliminary data.</text>
</comment>
<keyword evidence="16" id="KW-0406">Ion transport</keyword>
<keyword evidence="17 21" id="KW-0472">Membrane</keyword>
<dbReference type="InterPro" id="IPR018303">
    <property type="entry name" value="ATPase_P-typ_P_site"/>
</dbReference>
<keyword evidence="8" id="KW-0677">Repeat</keyword>
<proteinExistence type="inferred from homology"/>
<evidence type="ECO:0000256" key="20">
    <source>
        <dbReference type="ARBA" id="ARBA00049289"/>
    </source>
</evidence>
<feature type="domain" description="HMA" evidence="22">
    <location>
        <begin position="773"/>
        <end position="837"/>
    </location>
</feature>
<evidence type="ECO:0000256" key="9">
    <source>
        <dbReference type="ARBA" id="ARBA00022741"/>
    </source>
</evidence>
<keyword evidence="24" id="KW-1185">Reference proteome</keyword>
<keyword evidence="10" id="KW-0187">Copper transport</keyword>
<evidence type="ECO:0000256" key="17">
    <source>
        <dbReference type="ARBA" id="ARBA00023136"/>
    </source>
</evidence>
<dbReference type="InterPro" id="IPR036412">
    <property type="entry name" value="HAD-like_sf"/>
</dbReference>
<evidence type="ECO:0000256" key="14">
    <source>
        <dbReference type="ARBA" id="ARBA00022989"/>
    </source>
</evidence>
<feature type="transmembrane region" description="Helical" evidence="21">
    <location>
        <begin position="123"/>
        <end position="142"/>
    </location>
</feature>
<dbReference type="InterPro" id="IPR017969">
    <property type="entry name" value="Heavy-metal-associated_CS"/>
</dbReference>
<dbReference type="SUPFAM" id="SSF81653">
    <property type="entry name" value="Calcium ATPase, transduction domain A"/>
    <property type="match status" value="1"/>
</dbReference>
<dbReference type="SFLD" id="SFLDF00027">
    <property type="entry name" value="p-type_atpase"/>
    <property type="match status" value="1"/>
</dbReference>
<evidence type="ECO:0000256" key="5">
    <source>
        <dbReference type="ARBA" id="ARBA00022448"/>
    </source>
</evidence>
<feature type="transmembrane region" description="Helical" evidence="21">
    <location>
        <begin position="352"/>
        <end position="374"/>
    </location>
</feature>
<evidence type="ECO:0000256" key="7">
    <source>
        <dbReference type="ARBA" id="ARBA00022723"/>
    </source>
</evidence>
<evidence type="ECO:0000256" key="10">
    <source>
        <dbReference type="ARBA" id="ARBA00022796"/>
    </source>
</evidence>
<dbReference type="GO" id="GO:0055070">
    <property type="term" value="P:copper ion homeostasis"/>
    <property type="evidence" value="ECO:0007669"/>
    <property type="project" value="TreeGrafter"/>
</dbReference>
<comment type="similarity">
    <text evidence="2 21">Belongs to the cation transport ATPase (P-type) (TC 3.A.3) family. Type IB subfamily.</text>
</comment>
<dbReference type="NCBIfam" id="TIGR01511">
    <property type="entry name" value="ATPase-IB1_Cu"/>
    <property type="match status" value="1"/>
</dbReference>
<evidence type="ECO:0000256" key="19">
    <source>
        <dbReference type="ARBA" id="ARBA00033239"/>
    </source>
</evidence>
<feature type="transmembrane region" description="Helical" evidence="21">
    <location>
        <begin position="162"/>
        <end position="180"/>
    </location>
</feature>
<dbReference type="SFLD" id="SFLDS00003">
    <property type="entry name" value="Haloacid_Dehalogenase"/>
    <property type="match status" value="1"/>
</dbReference>
<dbReference type="GO" id="GO:0005507">
    <property type="term" value="F:copper ion binding"/>
    <property type="evidence" value="ECO:0007669"/>
    <property type="project" value="InterPro"/>
</dbReference>
<dbReference type="InterPro" id="IPR008250">
    <property type="entry name" value="ATPase_P-typ_transduc_dom_A_sf"/>
</dbReference>
<dbReference type="InterPro" id="IPR001757">
    <property type="entry name" value="P_typ_ATPase"/>
</dbReference>
<dbReference type="InterPro" id="IPR023214">
    <property type="entry name" value="HAD_sf"/>
</dbReference>
<dbReference type="PANTHER" id="PTHR43520:SF8">
    <property type="entry name" value="P-TYPE CU(+) TRANSPORTER"/>
    <property type="match status" value="1"/>
</dbReference>
<keyword evidence="15" id="KW-0186">Copper</keyword>
<name>A0A4R8A5C8_9FIRM</name>
<dbReference type="Pfam" id="PF00122">
    <property type="entry name" value="E1-E2_ATPase"/>
    <property type="match status" value="1"/>
</dbReference>
<evidence type="ECO:0000313" key="24">
    <source>
        <dbReference type="Proteomes" id="UP000294743"/>
    </source>
</evidence>
<dbReference type="PROSITE" id="PS00154">
    <property type="entry name" value="ATPASE_E1_E2"/>
    <property type="match status" value="1"/>
</dbReference>
<dbReference type="PRINTS" id="PR00119">
    <property type="entry name" value="CATATPASE"/>
</dbReference>
<feature type="domain" description="HMA" evidence="22">
    <location>
        <begin position="1"/>
        <end position="67"/>
    </location>
</feature>
<dbReference type="InterPro" id="IPR006122">
    <property type="entry name" value="HMA_Cu_ion-bd"/>
</dbReference>
<keyword evidence="13" id="KW-1278">Translocase</keyword>
<evidence type="ECO:0000313" key="23">
    <source>
        <dbReference type="EMBL" id="TDW25779.1"/>
    </source>
</evidence>
<evidence type="ECO:0000256" key="11">
    <source>
        <dbReference type="ARBA" id="ARBA00022840"/>
    </source>
</evidence>
<dbReference type="NCBIfam" id="TIGR01525">
    <property type="entry name" value="ATPase-IB_hvy"/>
    <property type="match status" value="1"/>
</dbReference>
<keyword evidence="11 21" id="KW-0067">ATP-binding</keyword>
<evidence type="ECO:0000256" key="8">
    <source>
        <dbReference type="ARBA" id="ARBA00022737"/>
    </source>
</evidence>
<dbReference type="SUPFAM" id="SSF56784">
    <property type="entry name" value="HAD-like"/>
    <property type="match status" value="1"/>
</dbReference>
<dbReference type="InterPro" id="IPR044492">
    <property type="entry name" value="P_typ_ATPase_HD_dom"/>
</dbReference>
<dbReference type="GO" id="GO:0005524">
    <property type="term" value="F:ATP binding"/>
    <property type="evidence" value="ECO:0007669"/>
    <property type="project" value="UniProtKB-UniRule"/>
</dbReference>
<dbReference type="Gene3D" id="3.40.1110.10">
    <property type="entry name" value="Calcium-transporting ATPase, cytoplasmic domain N"/>
    <property type="match status" value="1"/>
</dbReference>
<dbReference type="NCBIfam" id="TIGR01494">
    <property type="entry name" value="ATPase_P-type"/>
    <property type="match status" value="1"/>
</dbReference>
<dbReference type="InterPro" id="IPR036163">
    <property type="entry name" value="HMA_dom_sf"/>
</dbReference>
<comment type="catalytic activity">
    <reaction evidence="20">
        <text>Cu(+)(in) + ATP + H2O = Cu(+)(out) + ADP + phosphate + H(+)</text>
        <dbReference type="Rhea" id="RHEA:25792"/>
        <dbReference type="ChEBI" id="CHEBI:15377"/>
        <dbReference type="ChEBI" id="CHEBI:15378"/>
        <dbReference type="ChEBI" id="CHEBI:30616"/>
        <dbReference type="ChEBI" id="CHEBI:43474"/>
        <dbReference type="ChEBI" id="CHEBI:49552"/>
        <dbReference type="ChEBI" id="CHEBI:456216"/>
        <dbReference type="EC" id="7.2.2.8"/>
    </reaction>
</comment>
<evidence type="ECO:0000256" key="13">
    <source>
        <dbReference type="ARBA" id="ARBA00022967"/>
    </source>
</evidence>
<evidence type="ECO:0000256" key="16">
    <source>
        <dbReference type="ARBA" id="ARBA00023065"/>
    </source>
</evidence>
<dbReference type="Proteomes" id="UP000294743">
    <property type="component" value="Unassembled WGS sequence"/>
</dbReference>
<reference evidence="23 24" key="1">
    <citation type="submission" date="2019-03" db="EMBL/GenBank/DDBJ databases">
        <title>Genomic Encyclopedia of Type Strains, Phase IV (KMG-IV): sequencing the most valuable type-strain genomes for metagenomic binning, comparative biology and taxonomic classification.</title>
        <authorList>
            <person name="Goeker M."/>
        </authorList>
    </citation>
    <scope>NUCLEOTIDE SEQUENCE [LARGE SCALE GENOMIC DNA]</scope>
    <source>
        <strain evidence="23 24">DSM 28867</strain>
    </source>
</reference>
<dbReference type="PROSITE" id="PS50846">
    <property type="entry name" value="HMA_2"/>
    <property type="match status" value="2"/>
</dbReference>
<dbReference type="SFLD" id="SFLDG00002">
    <property type="entry name" value="C1.7:_P-type_atpase_like"/>
    <property type="match status" value="1"/>
</dbReference>
<evidence type="ECO:0000256" key="21">
    <source>
        <dbReference type="RuleBase" id="RU362081"/>
    </source>
</evidence>
<dbReference type="PANTHER" id="PTHR43520">
    <property type="entry name" value="ATP7, ISOFORM B"/>
    <property type="match status" value="1"/>
</dbReference>
<keyword evidence="12" id="KW-0460">Magnesium</keyword>
<evidence type="ECO:0000256" key="2">
    <source>
        <dbReference type="ARBA" id="ARBA00006024"/>
    </source>
</evidence>
<dbReference type="AlphaFoldDB" id="A0A4R8A5C8"/>
<keyword evidence="14 21" id="KW-1133">Transmembrane helix</keyword>
<dbReference type="FunFam" id="3.30.70.100:FF:000005">
    <property type="entry name" value="Copper-exporting P-type ATPase A"/>
    <property type="match status" value="1"/>
</dbReference>
<evidence type="ECO:0000256" key="6">
    <source>
        <dbReference type="ARBA" id="ARBA00022692"/>
    </source>
</evidence>
<keyword evidence="5" id="KW-0813">Transport</keyword>
<dbReference type="OrthoDB" id="9813266at2"/>
<feature type="transmembrane region" description="Helical" evidence="21">
    <location>
        <begin position="200"/>
        <end position="218"/>
    </location>
</feature>
<dbReference type="EC" id="7.2.2.8" evidence="3"/>
<dbReference type="GO" id="GO:0140581">
    <property type="term" value="F:P-type monovalent copper transporter activity"/>
    <property type="evidence" value="ECO:0007669"/>
    <property type="project" value="UniProtKB-EC"/>
</dbReference>
<dbReference type="Pfam" id="PF00702">
    <property type="entry name" value="Hydrolase"/>
    <property type="match status" value="1"/>
</dbReference>
<feature type="transmembrane region" description="Helical" evidence="21">
    <location>
        <begin position="90"/>
        <end position="111"/>
    </location>
</feature>
<dbReference type="GO" id="GO:0016887">
    <property type="term" value="F:ATP hydrolysis activity"/>
    <property type="evidence" value="ECO:0007669"/>
    <property type="project" value="InterPro"/>
</dbReference>
<dbReference type="Gene3D" id="3.30.70.100">
    <property type="match status" value="2"/>
</dbReference>
<dbReference type="PRINTS" id="PR00943">
    <property type="entry name" value="CUATPASE"/>
</dbReference>
<dbReference type="InterPro" id="IPR006121">
    <property type="entry name" value="HMA_dom"/>
</dbReference>
<dbReference type="Pfam" id="PF00403">
    <property type="entry name" value="HMA"/>
    <property type="match status" value="2"/>
</dbReference>
<feature type="transmembrane region" description="Helical" evidence="21">
    <location>
        <begin position="380"/>
        <end position="401"/>
    </location>
</feature>
<keyword evidence="6 21" id="KW-0812">Transmembrane</keyword>
<dbReference type="InterPro" id="IPR023298">
    <property type="entry name" value="ATPase_P-typ_TM_dom_sf"/>
</dbReference>
<evidence type="ECO:0000256" key="15">
    <source>
        <dbReference type="ARBA" id="ARBA00023008"/>
    </source>
</evidence>
<evidence type="ECO:0000256" key="3">
    <source>
        <dbReference type="ARBA" id="ARBA00012517"/>
    </source>
</evidence>
<dbReference type="RefSeq" id="WP_134167852.1">
    <property type="nucleotide sequence ID" value="NZ_SODD01000003.1"/>
</dbReference>
<evidence type="ECO:0000256" key="12">
    <source>
        <dbReference type="ARBA" id="ARBA00022842"/>
    </source>
</evidence>
<dbReference type="Gene3D" id="2.70.150.10">
    <property type="entry name" value="Calcium-transporting ATPase, cytoplasmic transduction domain A"/>
    <property type="match status" value="1"/>
</dbReference>
<keyword evidence="9 21" id="KW-0547">Nucleotide-binding</keyword>
<dbReference type="InterPro" id="IPR023299">
    <property type="entry name" value="ATPase_P-typ_cyto_dom_N"/>
</dbReference>
<dbReference type="Gene3D" id="3.40.50.1000">
    <property type="entry name" value="HAD superfamily/HAD-like"/>
    <property type="match status" value="1"/>
</dbReference>
<dbReference type="InterPro" id="IPR059000">
    <property type="entry name" value="ATPase_P-type_domA"/>
</dbReference>
<dbReference type="NCBIfam" id="TIGR00003">
    <property type="entry name" value="copper ion binding protein"/>
    <property type="match status" value="1"/>
</dbReference>
<organism evidence="23 24">
    <name type="scientific">Breznakia blatticola</name>
    <dbReference type="NCBI Taxonomy" id="1754012"/>
    <lineage>
        <taxon>Bacteria</taxon>
        <taxon>Bacillati</taxon>
        <taxon>Bacillota</taxon>
        <taxon>Erysipelotrichia</taxon>
        <taxon>Erysipelotrichales</taxon>
        <taxon>Erysipelotrichaceae</taxon>
        <taxon>Breznakia</taxon>
    </lineage>
</organism>
<dbReference type="GO" id="GO:0005886">
    <property type="term" value="C:plasma membrane"/>
    <property type="evidence" value="ECO:0007669"/>
    <property type="project" value="UniProtKB-SubCell"/>
</dbReference>
<keyword evidence="21" id="KW-1003">Cell membrane</keyword>
<sequence>MKQKIDVTGMTCSACAAHVEKAVKKLPGTKEANVNLMQNKLLIDYDPKVTSEQDISSAIEAAGYGVKKEVQTADTENQFAKQAKQEKRKLWISVILLIVLMYISMGSMVGLPLPSFLDGLHNAITFAMVQSLLTLVILSMHFHYFKNGFKALIHRAPTMDSLIALGSSAALLYGIYAIIMMGQGLANQDMHMVHTYHMDLYFESAAMIVTLISVGKYLETRSKGRTNDAIQKLMDLTPKTAFVQKGDQVIEVSIEDVQKDDILIVKTGASIPVDGKIIEGSGTLDEALITGESIPVEKHEADKVIGGTILVSGYIKMQALSVGEDTTIAKIIQLVEDANASKAPIAKLADKVSAVFVPIVIVIATIATITWLALGYDLSFSLSIGIAVLIISCPCALGLATPTAIMVATGKGAQLGILFKNAESLEQVGKMDTIVLDKTGTLTKGKPEVTDVVSENEMHLYAVAYALEHRSEHPLAKAIINYTKDKDIEAIPIEQFEQIAGQGIKASSETNTYFAGNAKMMEVNQIQIDAYQQVASQFANEGKTVLYFAENNQVIGLIALADVLKDSSVEAIAAIKQLGKEVVLLTGDNKQTAAAISKKANIDTVIAEVLPQDKEEYVRKLQAQGKQVAMVGDGINDAPALARADVGIAIGAGTEIAMESADVVLMHSDLMDVATSIQLSKATIRNIKQNLFWAFFYNAIGIPLAAGLFYPTFQLKLNPMFGSAAMSLSSLFVVSNALRLRFFKPTYTSTSSQQHEVHTETIEIDKKKGGLPMNKVIHINGMMCANCERHVNNALNALDGVEAKVDLANNLANVTLSKDVDDATLTKAVTDAGYEVTSIEG</sequence>
<dbReference type="CDD" id="cd02094">
    <property type="entry name" value="P-type_ATPase_Cu-like"/>
    <property type="match status" value="1"/>
</dbReference>
<accession>A0A4R8A5C8</accession>
<keyword evidence="7 21" id="KW-0479">Metal-binding</keyword>